<keyword evidence="1" id="KW-1133">Transmembrane helix</keyword>
<gene>
    <name evidence="2" type="ORF">AQUSIP_10400</name>
</gene>
<accession>A0A5E4PHE9</accession>
<proteinExistence type="predicted"/>
<sequence>MLRFLESVLFFLFGAGLLLVAWRAWKNGEIPAGSNFFKGRYAPSYKDNPLMFTLFLFIYAVGGILLLVCALALLTGRMPPLKLM</sequence>
<dbReference type="KEGG" id="asip:AQUSIP_10400"/>
<dbReference type="AlphaFoldDB" id="A0A5E4PHE9"/>
<evidence type="ECO:0000313" key="2">
    <source>
        <dbReference type="EMBL" id="VVC75746.1"/>
    </source>
</evidence>
<dbReference type="Proteomes" id="UP000324194">
    <property type="component" value="Chromosome 1"/>
</dbReference>
<keyword evidence="3" id="KW-1185">Reference proteome</keyword>
<name>A0A5E4PHE9_9COXI</name>
<dbReference type="EMBL" id="LR699119">
    <property type="protein sequence ID" value="VVC75746.1"/>
    <property type="molecule type" value="Genomic_DNA"/>
</dbReference>
<feature type="transmembrane region" description="Helical" evidence="1">
    <location>
        <begin position="50"/>
        <end position="74"/>
    </location>
</feature>
<keyword evidence="1" id="KW-0812">Transmembrane</keyword>
<evidence type="ECO:0000313" key="3">
    <source>
        <dbReference type="Proteomes" id="UP000324194"/>
    </source>
</evidence>
<dbReference type="RefSeq" id="WP_148339025.1">
    <property type="nucleotide sequence ID" value="NZ_LR699119.1"/>
</dbReference>
<protein>
    <submittedName>
        <fullName evidence="2">Uncharacterized protein</fullName>
    </submittedName>
</protein>
<keyword evidence="1" id="KW-0472">Membrane</keyword>
<reference evidence="2 3" key="1">
    <citation type="submission" date="2019-08" db="EMBL/GenBank/DDBJ databases">
        <authorList>
            <person name="Guy L."/>
        </authorList>
    </citation>
    <scope>NUCLEOTIDE SEQUENCE [LARGE SCALE GENOMIC DNA]</scope>
    <source>
        <strain evidence="2 3">SGT-108</strain>
    </source>
</reference>
<organism evidence="2 3">
    <name type="scientific">Aquicella siphonis</name>
    <dbReference type="NCBI Taxonomy" id="254247"/>
    <lineage>
        <taxon>Bacteria</taxon>
        <taxon>Pseudomonadati</taxon>
        <taxon>Pseudomonadota</taxon>
        <taxon>Gammaproteobacteria</taxon>
        <taxon>Legionellales</taxon>
        <taxon>Coxiellaceae</taxon>
        <taxon>Aquicella</taxon>
    </lineage>
</organism>
<evidence type="ECO:0000256" key="1">
    <source>
        <dbReference type="SAM" id="Phobius"/>
    </source>
</evidence>